<evidence type="ECO:0000256" key="9">
    <source>
        <dbReference type="ARBA" id="ARBA00022737"/>
    </source>
</evidence>
<gene>
    <name evidence="17" type="ORF">RJ641_004686</name>
</gene>
<dbReference type="InterPro" id="IPR013083">
    <property type="entry name" value="Znf_RING/FYVE/PHD"/>
</dbReference>
<comment type="similarity">
    <text evidence="5">Belongs to the RBR family. Ariadne subfamily.</text>
</comment>
<dbReference type="PROSITE" id="PS51873">
    <property type="entry name" value="TRIAD"/>
    <property type="match status" value="1"/>
</dbReference>
<dbReference type="SUPFAM" id="SSF57850">
    <property type="entry name" value="RING/U-box"/>
    <property type="match status" value="1"/>
</dbReference>
<evidence type="ECO:0000256" key="14">
    <source>
        <dbReference type="SAM" id="MobiDB-lite"/>
    </source>
</evidence>
<dbReference type="InterPro" id="IPR044066">
    <property type="entry name" value="TRIAD_supradom"/>
</dbReference>
<reference evidence="17 18" key="1">
    <citation type="submission" date="2023-12" db="EMBL/GenBank/DDBJ databases">
        <title>A high-quality genome assembly for Dillenia turbinata (Dilleniales).</title>
        <authorList>
            <person name="Chanderbali A."/>
        </authorList>
    </citation>
    <scope>NUCLEOTIDE SEQUENCE [LARGE SCALE GENOMIC DNA]</scope>
    <source>
        <strain evidence="17">LSX21</strain>
        <tissue evidence="17">Leaf</tissue>
    </source>
</reference>
<comment type="function">
    <text evidence="3">Might act as an E3 ubiquitin-protein ligase, or as part of E3 complex, which accepts ubiquitin from specific E2 ubiquitin-conjugating enzymes and then transfers it to substrates.</text>
</comment>
<feature type="domain" description="RING-type" evidence="16">
    <location>
        <begin position="130"/>
        <end position="249"/>
    </location>
</feature>
<dbReference type="GO" id="GO:0016567">
    <property type="term" value="P:protein ubiquitination"/>
    <property type="evidence" value="ECO:0007669"/>
    <property type="project" value="InterPro"/>
</dbReference>
<evidence type="ECO:0000256" key="13">
    <source>
        <dbReference type="PROSITE-ProRule" id="PRU00175"/>
    </source>
</evidence>
<keyword evidence="8" id="KW-0479">Metal-binding</keyword>
<evidence type="ECO:0000256" key="10">
    <source>
        <dbReference type="ARBA" id="ARBA00022771"/>
    </source>
</evidence>
<keyword evidence="18" id="KW-1185">Reference proteome</keyword>
<name>A0AAN8VJG1_9MAGN</name>
<dbReference type="Proteomes" id="UP001370490">
    <property type="component" value="Unassembled WGS sequence"/>
</dbReference>
<evidence type="ECO:0000256" key="5">
    <source>
        <dbReference type="ARBA" id="ARBA00005884"/>
    </source>
</evidence>
<evidence type="ECO:0000259" key="16">
    <source>
        <dbReference type="PROSITE" id="PS51873"/>
    </source>
</evidence>
<dbReference type="CDD" id="cd23141">
    <property type="entry name" value="RING-HC_ARI6-like"/>
    <property type="match status" value="1"/>
</dbReference>
<dbReference type="PROSITE" id="PS50089">
    <property type="entry name" value="ZF_RING_2"/>
    <property type="match status" value="1"/>
</dbReference>
<keyword evidence="7" id="KW-0808">Transferase</keyword>
<dbReference type="EMBL" id="JBAMMX010000012">
    <property type="protein sequence ID" value="KAK6930592.1"/>
    <property type="molecule type" value="Genomic_DNA"/>
</dbReference>
<dbReference type="GO" id="GO:0008270">
    <property type="term" value="F:zinc ion binding"/>
    <property type="evidence" value="ECO:0007669"/>
    <property type="project" value="UniProtKB-KW"/>
</dbReference>
<dbReference type="EC" id="2.3.2.31" evidence="6"/>
<dbReference type="InterPro" id="IPR001841">
    <property type="entry name" value="Znf_RING"/>
</dbReference>
<evidence type="ECO:0000256" key="2">
    <source>
        <dbReference type="ARBA" id="ARBA00001947"/>
    </source>
</evidence>
<evidence type="ECO:0000256" key="12">
    <source>
        <dbReference type="ARBA" id="ARBA00022833"/>
    </source>
</evidence>
<dbReference type="PANTHER" id="PTHR11685">
    <property type="entry name" value="RBR FAMILY RING FINGER AND IBR DOMAIN-CONTAINING"/>
    <property type="match status" value="1"/>
</dbReference>
<evidence type="ECO:0000256" key="7">
    <source>
        <dbReference type="ARBA" id="ARBA00022679"/>
    </source>
</evidence>
<proteinExistence type="inferred from homology"/>
<comment type="caution">
    <text evidence="17">The sequence shown here is derived from an EMBL/GenBank/DDBJ whole genome shotgun (WGS) entry which is preliminary data.</text>
</comment>
<dbReference type="InterPro" id="IPR048962">
    <property type="entry name" value="ARIH1-like_UBL"/>
</dbReference>
<evidence type="ECO:0000313" key="18">
    <source>
        <dbReference type="Proteomes" id="UP001370490"/>
    </source>
</evidence>
<evidence type="ECO:0000259" key="15">
    <source>
        <dbReference type="PROSITE" id="PS50089"/>
    </source>
</evidence>
<keyword evidence="11" id="KW-0833">Ubl conjugation pathway</keyword>
<dbReference type="Gene3D" id="3.30.40.10">
    <property type="entry name" value="Zinc/RING finger domain, C3HC4 (zinc finger)"/>
    <property type="match status" value="1"/>
</dbReference>
<evidence type="ECO:0000256" key="6">
    <source>
        <dbReference type="ARBA" id="ARBA00012251"/>
    </source>
</evidence>
<comment type="catalytic activity">
    <reaction evidence="1">
        <text>[E2 ubiquitin-conjugating enzyme]-S-ubiquitinyl-L-cysteine + [acceptor protein]-L-lysine = [E2 ubiquitin-conjugating enzyme]-L-cysteine + [acceptor protein]-N(6)-ubiquitinyl-L-lysine.</text>
        <dbReference type="EC" id="2.3.2.31"/>
    </reaction>
</comment>
<evidence type="ECO:0000256" key="1">
    <source>
        <dbReference type="ARBA" id="ARBA00001798"/>
    </source>
</evidence>
<evidence type="ECO:0000256" key="11">
    <source>
        <dbReference type="ARBA" id="ARBA00022786"/>
    </source>
</evidence>
<sequence length="249" mass="27917">MDSEDDMLDANDVESIDDDFYSGDTGIESDDADANYDFDNDSDDSEDMMIHRPQQNYAILKEEDIREHQEEDIASVSAVLSISRVAACILLRHYNWSVSKVNDEWFADEARVRQAVGLLEKPVVEFPNAPEVICGICFESYSHKGIDSAACGHPFCRACWAAYMSTSIADGPGCLMLRCPDPSCGAAVGQDMINKLANDEDKGKYSRYLLRSYIENNRKVSDLVSDQVYFFWTLAIPSMSVHRLSFVVT</sequence>
<dbReference type="FunFam" id="3.30.40.10:FF:000019">
    <property type="entry name" value="RBR-type E3 ubiquitin transferase"/>
    <property type="match status" value="1"/>
</dbReference>
<feature type="domain" description="RING-type" evidence="15">
    <location>
        <begin position="134"/>
        <end position="180"/>
    </location>
</feature>
<dbReference type="GO" id="GO:0061630">
    <property type="term" value="F:ubiquitin protein ligase activity"/>
    <property type="evidence" value="ECO:0007669"/>
    <property type="project" value="UniProtKB-EC"/>
</dbReference>
<keyword evidence="10 13" id="KW-0863">Zinc-finger</keyword>
<evidence type="ECO:0000256" key="3">
    <source>
        <dbReference type="ARBA" id="ARBA00003976"/>
    </source>
</evidence>
<keyword evidence="9" id="KW-0677">Repeat</keyword>
<evidence type="ECO:0000256" key="4">
    <source>
        <dbReference type="ARBA" id="ARBA00004906"/>
    </source>
</evidence>
<evidence type="ECO:0000313" key="17">
    <source>
        <dbReference type="EMBL" id="KAK6930592.1"/>
    </source>
</evidence>
<dbReference type="Pfam" id="PF13923">
    <property type="entry name" value="zf-C3HC4_2"/>
    <property type="match status" value="1"/>
</dbReference>
<organism evidence="17 18">
    <name type="scientific">Dillenia turbinata</name>
    <dbReference type="NCBI Taxonomy" id="194707"/>
    <lineage>
        <taxon>Eukaryota</taxon>
        <taxon>Viridiplantae</taxon>
        <taxon>Streptophyta</taxon>
        <taxon>Embryophyta</taxon>
        <taxon>Tracheophyta</taxon>
        <taxon>Spermatophyta</taxon>
        <taxon>Magnoliopsida</taxon>
        <taxon>eudicotyledons</taxon>
        <taxon>Gunneridae</taxon>
        <taxon>Pentapetalae</taxon>
        <taxon>Dilleniales</taxon>
        <taxon>Dilleniaceae</taxon>
        <taxon>Dillenia</taxon>
    </lineage>
</organism>
<keyword evidence="12" id="KW-0862">Zinc</keyword>
<evidence type="ECO:0000256" key="8">
    <source>
        <dbReference type="ARBA" id="ARBA00022723"/>
    </source>
</evidence>
<comment type="pathway">
    <text evidence="4">Protein modification; protein ubiquitination.</text>
</comment>
<feature type="region of interest" description="Disordered" evidence="14">
    <location>
        <begin position="1"/>
        <end position="47"/>
    </location>
</feature>
<dbReference type="InterPro" id="IPR031127">
    <property type="entry name" value="E3_UB_ligase_RBR"/>
</dbReference>
<comment type="cofactor">
    <cofactor evidence="2">
        <name>Zn(2+)</name>
        <dbReference type="ChEBI" id="CHEBI:29105"/>
    </cofactor>
</comment>
<accession>A0AAN8VJG1</accession>
<dbReference type="AlphaFoldDB" id="A0AAN8VJG1"/>
<protein>
    <recommendedName>
        <fullName evidence="6">RBR-type E3 ubiquitin transferase</fullName>
        <ecNumber evidence="6">2.3.2.31</ecNumber>
    </recommendedName>
</protein>
<dbReference type="Pfam" id="PF21235">
    <property type="entry name" value="UBA_ARI1"/>
    <property type="match status" value="1"/>
</dbReference>